<sequence length="31" mass="3766">MDARGLKPFEARHRRLRMDSHYGAMTPDRFF</sequence>
<evidence type="ECO:0000313" key="1">
    <source>
        <dbReference type="EMBL" id="CCC98385.1"/>
    </source>
</evidence>
<dbReference type="Proteomes" id="UP000007319">
    <property type="component" value="Chromosome"/>
</dbReference>
<dbReference type="EMBL" id="HE577327">
    <property type="protein sequence ID" value="CCC98385.1"/>
    <property type="molecule type" value="Genomic_DNA"/>
</dbReference>
<keyword evidence="2" id="KW-1185">Reference proteome</keyword>
<name>A0A9P1JRF3_9PROT</name>
<organism evidence="1 2">
    <name type="scientific">Azospirillum baldaniorum</name>
    <dbReference type="NCBI Taxonomy" id="1064539"/>
    <lineage>
        <taxon>Bacteria</taxon>
        <taxon>Pseudomonadati</taxon>
        <taxon>Pseudomonadota</taxon>
        <taxon>Alphaproteobacteria</taxon>
        <taxon>Rhodospirillales</taxon>
        <taxon>Azospirillaceae</taxon>
        <taxon>Azospirillum</taxon>
    </lineage>
</organism>
<reference evidence="1 2" key="1">
    <citation type="journal article" date="2011" name="PLoS Genet.">
        <title>Azospirillum genomes reveal transition of bacteria from aquatic to terrestrial environments.</title>
        <authorList>
            <person name="Wisniewski-Dye F."/>
            <person name="Borziak K."/>
            <person name="Khalsa-Moyers G."/>
            <person name="Alexandre G."/>
            <person name="Sukharnikov L.O."/>
            <person name="Wuichet K."/>
            <person name="Hurst G.B."/>
            <person name="McDonald W.H."/>
            <person name="Robertson J.S."/>
            <person name="Barbe V."/>
            <person name="Calteau A."/>
            <person name="Rouy Z."/>
            <person name="Mangenot S."/>
            <person name="Prigent-Combaret C."/>
            <person name="Normand P."/>
            <person name="Boyer M."/>
            <person name="Siguier P."/>
            <person name="Dessaux Y."/>
            <person name="Elmerich C."/>
            <person name="Condemine G."/>
            <person name="Krishnen G."/>
            <person name="Kennedy I."/>
            <person name="Paterson A.H."/>
            <person name="Gonzalez V."/>
            <person name="Mavingui P."/>
            <person name="Zhulin I.B."/>
        </authorList>
    </citation>
    <scope>NUCLEOTIDE SEQUENCE [LARGE SCALE GENOMIC DNA]</scope>
    <source>
        <strain evidence="1 2">Sp245</strain>
    </source>
</reference>
<protein>
    <submittedName>
        <fullName evidence="1">Uncharacterized protein</fullName>
    </submittedName>
</protein>
<gene>
    <name evidence="1" type="ORF">AZOBR_140115</name>
</gene>
<dbReference type="AlphaFoldDB" id="A0A9P1JRF3"/>
<dbReference type="KEGG" id="abs:AZOBR_140115"/>
<proteinExistence type="predicted"/>
<evidence type="ECO:0000313" key="2">
    <source>
        <dbReference type="Proteomes" id="UP000007319"/>
    </source>
</evidence>
<accession>A0A9P1JRF3</accession>